<organism evidence="17 18">
    <name type="scientific">Pontibacterium sinense</name>
    <dbReference type="NCBI Taxonomy" id="2781979"/>
    <lineage>
        <taxon>Bacteria</taxon>
        <taxon>Pseudomonadati</taxon>
        <taxon>Pseudomonadota</taxon>
        <taxon>Gammaproteobacteria</taxon>
        <taxon>Oceanospirillales</taxon>
        <taxon>Oceanospirillaceae</taxon>
        <taxon>Pontibacterium</taxon>
    </lineage>
</organism>
<dbReference type="PANTHER" id="PTHR43767:SF8">
    <property type="entry name" value="LONG-CHAIN-FATTY-ACID--COA LIGASE"/>
    <property type="match status" value="1"/>
</dbReference>
<dbReference type="InterPro" id="IPR045851">
    <property type="entry name" value="AMP-bd_C_sf"/>
</dbReference>
<dbReference type="Pfam" id="PF00501">
    <property type="entry name" value="AMP-binding"/>
    <property type="match status" value="1"/>
</dbReference>
<evidence type="ECO:0000313" key="18">
    <source>
        <dbReference type="Proteomes" id="UP000640333"/>
    </source>
</evidence>
<dbReference type="RefSeq" id="WP_193953761.1">
    <property type="nucleotide sequence ID" value="NZ_JADEYS010000012.1"/>
</dbReference>
<keyword evidence="8" id="KW-0067">ATP-binding</keyword>
<proteinExistence type="inferred from homology"/>
<protein>
    <recommendedName>
        <fullName evidence="13">Long-chain-fatty-acid--CoA ligase</fullName>
        <ecNumber evidence="12">6.2.1.3</ecNumber>
    </recommendedName>
    <alternativeName>
        <fullName evidence="14">Long-chain acyl-CoA synthetase</fullName>
    </alternativeName>
</protein>
<dbReference type="InterPro" id="IPR025110">
    <property type="entry name" value="AMP-bd_C"/>
</dbReference>
<feature type="domain" description="AMP-binding enzyme C-terminal" evidence="16">
    <location>
        <begin position="464"/>
        <end position="538"/>
    </location>
</feature>
<dbReference type="Gene3D" id="3.30.300.30">
    <property type="match status" value="1"/>
</dbReference>
<sequence>MTVERGHSIPEAINPQGFKNVTDIAAWACSQYADKPAFTSLGRTLSFQELDELADAFAVYLQSNTNLEPGDRIAVQLPNIVQYPVVLLGAMRAGLVVVNTNPLYTTSEMQHQFCDSGAKALVIHKSMARNAEQILDETEIETVFVTQVGDLHSFLKRVLINATVKYVKKMEPPFNLPQAIQLFDALDQCLGQIPVPVEINSEDIAVLQYTGGTTGVSKGAMLTHANLVSNVLQTSDRINAVGDGWQNTVIAPLPLYHIYAFTLAQIVLLAGGHSVLIPNPRDMPGFIKELGHWQTSTFLGLNTLFVGLCNQPAFADIDFSHLRMTVSGGMALTHAAAEQWEQATGCSIMEGYGLTETSPVVSVNPYGGIQVGTIGLPLLETEIKVIDADGVTLPTEQPGELCVRGPQVMKGYWHKTHETEAVFTADGYLRTGDVAVLQQDGYLRIVDRAKDMIITSGFNVYPSEVEDVICDHPEVLECAVIGVPDAVCGEAVKAFVVSASENLSQETLQKWCHSQLTGYKIPKSVEFSEELPKTNVGKVLRRKLRENHPQ</sequence>
<dbReference type="Gene3D" id="3.40.50.980">
    <property type="match status" value="2"/>
</dbReference>
<name>A0A8J7JZU3_9GAMM</name>
<evidence type="ECO:0000256" key="4">
    <source>
        <dbReference type="ARBA" id="ARBA00006432"/>
    </source>
</evidence>
<evidence type="ECO:0000256" key="3">
    <source>
        <dbReference type="ARBA" id="ARBA00005005"/>
    </source>
</evidence>
<comment type="pathway">
    <text evidence="3">Lipid metabolism; fatty acid beta-oxidation.</text>
</comment>
<keyword evidence="11" id="KW-0472">Membrane</keyword>
<dbReference type="SUPFAM" id="SSF56801">
    <property type="entry name" value="Acetyl-CoA synthetase-like"/>
    <property type="match status" value="1"/>
</dbReference>
<evidence type="ECO:0000256" key="2">
    <source>
        <dbReference type="ARBA" id="ARBA00004170"/>
    </source>
</evidence>
<keyword evidence="18" id="KW-1185">Reference proteome</keyword>
<evidence type="ECO:0000256" key="5">
    <source>
        <dbReference type="ARBA" id="ARBA00022598"/>
    </source>
</evidence>
<dbReference type="GO" id="GO:0004467">
    <property type="term" value="F:long-chain fatty acid-CoA ligase activity"/>
    <property type="evidence" value="ECO:0007669"/>
    <property type="project" value="UniProtKB-EC"/>
</dbReference>
<dbReference type="Pfam" id="PF13193">
    <property type="entry name" value="AMP-binding_C"/>
    <property type="match status" value="1"/>
</dbReference>
<evidence type="ECO:0000259" key="15">
    <source>
        <dbReference type="Pfam" id="PF00501"/>
    </source>
</evidence>
<dbReference type="InterPro" id="IPR000873">
    <property type="entry name" value="AMP-dep_synth/lig_dom"/>
</dbReference>
<dbReference type="GO" id="GO:0016020">
    <property type="term" value="C:membrane"/>
    <property type="evidence" value="ECO:0007669"/>
    <property type="project" value="UniProtKB-SubCell"/>
</dbReference>
<dbReference type="GO" id="GO:0005524">
    <property type="term" value="F:ATP binding"/>
    <property type="evidence" value="ECO:0007669"/>
    <property type="project" value="UniProtKB-KW"/>
</dbReference>
<evidence type="ECO:0000256" key="6">
    <source>
        <dbReference type="ARBA" id="ARBA00022741"/>
    </source>
</evidence>
<evidence type="ECO:0000256" key="8">
    <source>
        <dbReference type="ARBA" id="ARBA00022840"/>
    </source>
</evidence>
<evidence type="ECO:0000313" key="17">
    <source>
        <dbReference type="EMBL" id="MBE9398129.1"/>
    </source>
</evidence>
<comment type="subcellular location">
    <subcellularLocation>
        <location evidence="2">Membrane</location>
        <topology evidence="2">Peripheral membrane protein</topology>
    </subcellularLocation>
</comment>
<keyword evidence="10" id="KW-0443">Lipid metabolism</keyword>
<gene>
    <name evidence="17" type="ORF">IOQ59_12775</name>
</gene>
<evidence type="ECO:0000256" key="11">
    <source>
        <dbReference type="ARBA" id="ARBA00023136"/>
    </source>
</evidence>
<evidence type="ECO:0000256" key="7">
    <source>
        <dbReference type="ARBA" id="ARBA00022832"/>
    </source>
</evidence>
<evidence type="ECO:0000256" key="14">
    <source>
        <dbReference type="ARBA" id="ARBA00042773"/>
    </source>
</evidence>
<keyword evidence="9" id="KW-0460">Magnesium</keyword>
<feature type="domain" description="AMP-dependent synthetase/ligase" evidence="15">
    <location>
        <begin position="27"/>
        <end position="413"/>
    </location>
</feature>
<dbReference type="EMBL" id="JADEYS010000012">
    <property type="protein sequence ID" value="MBE9398129.1"/>
    <property type="molecule type" value="Genomic_DNA"/>
</dbReference>
<evidence type="ECO:0000259" key="16">
    <source>
        <dbReference type="Pfam" id="PF13193"/>
    </source>
</evidence>
<evidence type="ECO:0000256" key="9">
    <source>
        <dbReference type="ARBA" id="ARBA00022842"/>
    </source>
</evidence>
<dbReference type="FunFam" id="3.30.300.30:FF:000006">
    <property type="entry name" value="Long-chain-fatty-acid--CoA ligase FadD"/>
    <property type="match status" value="1"/>
</dbReference>
<evidence type="ECO:0000256" key="10">
    <source>
        <dbReference type="ARBA" id="ARBA00023098"/>
    </source>
</evidence>
<evidence type="ECO:0000256" key="1">
    <source>
        <dbReference type="ARBA" id="ARBA00001946"/>
    </source>
</evidence>
<keyword evidence="7" id="KW-0276">Fatty acid metabolism</keyword>
<keyword evidence="6" id="KW-0547">Nucleotide-binding</keyword>
<dbReference type="PANTHER" id="PTHR43767">
    <property type="entry name" value="LONG-CHAIN-FATTY-ACID--COA LIGASE"/>
    <property type="match status" value="1"/>
</dbReference>
<comment type="cofactor">
    <cofactor evidence="1">
        <name>Mg(2+)</name>
        <dbReference type="ChEBI" id="CHEBI:18420"/>
    </cofactor>
</comment>
<evidence type="ECO:0000256" key="13">
    <source>
        <dbReference type="ARBA" id="ARBA00039545"/>
    </source>
</evidence>
<reference evidence="17" key="1">
    <citation type="submission" date="2020-10" db="EMBL/GenBank/DDBJ databases">
        <title>Bacterium isolated from coastal waters sediment.</title>
        <authorList>
            <person name="Chen R.-J."/>
            <person name="Lu D.-C."/>
            <person name="Zhu K.-L."/>
            <person name="Du Z.-J."/>
        </authorList>
    </citation>
    <scope>NUCLEOTIDE SEQUENCE</scope>
    <source>
        <strain evidence="17">N1Y112</strain>
    </source>
</reference>
<dbReference type="CDD" id="cd05936">
    <property type="entry name" value="FC-FACS_FadD_like"/>
    <property type="match status" value="1"/>
</dbReference>
<dbReference type="PROSITE" id="PS00455">
    <property type="entry name" value="AMP_BINDING"/>
    <property type="match status" value="1"/>
</dbReference>
<dbReference type="InterPro" id="IPR020845">
    <property type="entry name" value="AMP-binding_CS"/>
</dbReference>
<keyword evidence="5" id="KW-0436">Ligase</keyword>
<dbReference type="Gene3D" id="2.30.38.10">
    <property type="entry name" value="Luciferase, Domain 3"/>
    <property type="match status" value="1"/>
</dbReference>
<evidence type="ECO:0000256" key="12">
    <source>
        <dbReference type="ARBA" id="ARBA00026121"/>
    </source>
</evidence>
<dbReference type="AlphaFoldDB" id="A0A8J7JZU3"/>
<accession>A0A8J7JZU3</accession>
<dbReference type="Proteomes" id="UP000640333">
    <property type="component" value="Unassembled WGS sequence"/>
</dbReference>
<comment type="similarity">
    <text evidence="4">Belongs to the ATP-dependent AMP-binding enzyme family.</text>
</comment>
<comment type="caution">
    <text evidence="17">The sequence shown here is derived from an EMBL/GenBank/DDBJ whole genome shotgun (WGS) entry which is preliminary data.</text>
</comment>
<dbReference type="InterPro" id="IPR050237">
    <property type="entry name" value="ATP-dep_AMP-bd_enzyme"/>
</dbReference>
<dbReference type="EC" id="6.2.1.3" evidence="12"/>
<dbReference type="FunFam" id="3.40.50.12780:FF:000003">
    <property type="entry name" value="Long-chain-fatty-acid--CoA ligase FadD"/>
    <property type="match status" value="1"/>
</dbReference>